<protein>
    <submittedName>
        <fullName evidence="8">Protein kinase</fullName>
    </submittedName>
</protein>
<dbReference type="InterPro" id="IPR011009">
    <property type="entry name" value="Kinase-like_dom_sf"/>
</dbReference>
<gene>
    <name evidence="8" type="ORF">K7C98_36940</name>
</gene>
<dbReference type="PROSITE" id="PS50011">
    <property type="entry name" value="PROTEIN_KINASE_DOM"/>
    <property type="match status" value="1"/>
</dbReference>
<proteinExistence type="predicted"/>
<keyword evidence="4 5" id="KW-0067">ATP-binding</keyword>
<dbReference type="InterPro" id="IPR000719">
    <property type="entry name" value="Prot_kinase_dom"/>
</dbReference>
<feature type="compositionally biased region" description="Pro residues" evidence="6">
    <location>
        <begin position="558"/>
        <end position="568"/>
    </location>
</feature>
<dbReference type="Proteomes" id="UP001139031">
    <property type="component" value="Unassembled WGS sequence"/>
</dbReference>
<dbReference type="Pfam" id="PF00069">
    <property type="entry name" value="Pkinase"/>
    <property type="match status" value="1"/>
</dbReference>
<feature type="domain" description="Protein kinase" evidence="7">
    <location>
        <begin position="16"/>
        <end position="270"/>
    </location>
</feature>
<keyword evidence="1" id="KW-0808">Transferase</keyword>
<reference evidence="8" key="1">
    <citation type="submission" date="2021-08" db="EMBL/GenBank/DDBJ databases">
        <authorList>
            <person name="Stevens D.C."/>
        </authorList>
    </citation>
    <scope>NUCLEOTIDE SEQUENCE</scope>
    <source>
        <strain evidence="8">DSM 53165</strain>
    </source>
</reference>
<keyword evidence="2 5" id="KW-0547">Nucleotide-binding</keyword>
<feature type="compositionally biased region" description="Low complexity" evidence="6">
    <location>
        <begin position="499"/>
        <end position="528"/>
    </location>
</feature>
<organism evidence="8 9">
    <name type="scientific">Nannocystis pusilla</name>
    <dbReference type="NCBI Taxonomy" id="889268"/>
    <lineage>
        <taxon>Bacteria</taxon>
        <taxon>Pseudomonadati</taxon>
        <taxon>Myxococcota</taxon>
        <taxon>Polyangia</taxon>
        <taxon>Nannocystales</taxon>
        <taxon>Nannocystaceae</taxon>
        <taxon>Nannocystis</taxon>
    </lineage>
</organism>
<evidence type="ECO:0000256" key="1">
    <source>
        <dbReference type="ARBA" id="ARBA00022679"/>
    </source>
</evidence>
<evidence type="ECO:0000313" key="9">
    <source>
        <dbReference type="Proteomes" id="UP001139031"/>
    </source>
</evidence>
<evidence type="ECO:0000256" key="4">
    <source>
        <dbReference type="ARBA" id="ARBA00022840"/>
    </source>
</evidence>
<dbReference type="Gene3D" id="1.10.510.10">
    <property type="entry name" value="Transferase(Phosphotransferase) domain 1"/>
    <property type="match status" value="1"/>
</dbReference>
<feature type="compositionally biased region" description="Basic and acidic residues" evidence="6">
    <location>
        <begin position="418"/>
        <end position="427"/>
    </location>
</feature>
<evidence type="ECO:0000256" key="6">
    <source>
        <dbReference type="SAM" id="MobiDB-lite"/>
    </source>
</evidence>
<dbReference type="PROSITE" id="PS00108">
    <property type="entry name" value="PROTEIN_KINASE_ST"/>
    <property type="match status" value="1"/>
</dbReference>
<evidence type="ECO:0000313" key="8">
    <source>
        <dbReference type="EMBL" id="MBZ5714852.1"/>
    </source>
</evidence>
<dbReference type="GO" id="GO:0016301">
    <property type="term" value="F:kinase activity"/>
    <property type="evidence" value="ECO:0007669"/>
    <property type="project" value="UniProtKB-KW"/>
</dbReference>
<evidence type="ECO:0000256" key="5">
    <source>
        <dbReference type="PROSITE-ProRule" id="PRU10141"/>
    </source>
</evidence>
<sequence length="719" mass="75756">MTGNQALIGTVLAERWEVLDELGRGGMGAVYRARHVHLGTDVAIKVLQNTARLDASEIARFYRESRLIGSLHHDHIVRVQDTGKTPSGDLYFVMEHLRGPNLRALLKRDGPLPWARTRAIVLQVCDALDAMHDRGVIHRDLKPQNIVLDPRPGRPDFVKLLDFGVAKPIGEDRQELTQAGVLLGTLPYMAPEYLCGADPDRRIDIYALGVIAFELLTGQLPAANTAANAVTLQKIGLTSAARDIVLRALAREPTVRFDEARGVAAALSALPEDSPVDGDETTTVRVRSRAPELASTAKAVPPLPSPPPPPSTTETAPRPAPPLPSSPDHAQAVTRREGDPVGVLDADAESSPTVMARPPAPRLPGATIAAPIIARPEDASVFVYSAHPSSGAAQELDDPTQIKDPRGPAAAVPLPLREGPRIARADDSPDLPRPGAHESAPRASMSIDSATVPGLVRTGGARRRIAAVVFGIGGLGLLAALWTLWSSYAAGEAAPEAARPGDSALLTSGSPSSLATSPSEPAPASTAANPRTTHEAPSEPTPPEPEPPASAEPGTQPTQPPAQPPMVEPEPTGADTRRTVTRGKGRGAEPPPPASRTPPEKTVPTNPATPGSPPAIDEEPPAAPAPVSKTMKTMAGRIAGKIRSECKISVLSSLDRAEYQIVFHVDTKTGAILDVEPNGPHVPLDEDKCVEKLARSLVGSFEGATDLQAKFSYSYTVKQ</sequence>
<evidence type="ECO:0000256" key="2">
    <source>
        <dbReference type="ARBA" id="ARBA00022741"/>
    </source>
</evidence>
<dbReference type="InterPro" id="IPR017441">
    <property type="entry name" value="Protein_kinase_ATP_BS"/>
</dbReference>
<dbReference type="PANTHER" id="PTHR43289:SF6">
    <property type="entry name" value="SERINE_THREONINE-PROTEIN KINASE NEKL-3"/>
    <property type="match status" value="1"/>
</dbReference>
<evidence type="ECO:0000259" key="7">
    <source>
        <dbReference type="PROSITE" id="PS50011"/>
    </source>
</evidence>
<dbReference type="SUPFAM" id="SSF56112">
    <property type="entry name" value="Protein kinase-like (PK-like)"/>
    <property type="match status" value="1"/>
</dbReference>
<dbReference type="InterPro" id="IPR008271">
    <property type="entry name" value="Ser/Thr_kinase_AS"/>
</dbReference>
<feature type="compositionally biased region" description="Pro residues" evidence="6">
    <location>
        <begin position="301"/>
        <end position="311"/>
    </location>
</feature>
<evidence type="ECO:0000256" key="3">
    <source>
        <dbReference type="ARBA" id="ARBA00022777"/>
    </source>
</evidence>
<keyword evidence="3 8" id="KW-0418">Kinase</keyword>
<comment type="caution">
    <text evidence="8">The sequence shown here is derived from an EMBL/GenBank/DDBJ whole genome shotgun (WGS) entry which is preliminary data.</text>
</comment>
<dbReference type="PANTHER" id="PTHR43289">
    <property type="entry name" value="MITOGEN-ACTIVATED PROTEIN KINASE KINASE KINASE 20-RELATED"/>
    <property type="match status" value="1"/>
</dbReference>
<feature type="region of interest" description="Disordered" evidence="6">
    <location>
        <begin position="271"/>
        <end position="364"/>
    </location>
</feature>
<name>A0ABS7U2U7_9BACT</name>
<feature type="region of interest" description="Disordered" evidence="6">
    <location>
        <begin position="390"/>
        <end position="446"/>
    </location>
</feature>
<accession>A0ABS7U2U7</accession>
<keyword evidence="9" id="KW-1185">Reference proteome</keyword>
<dbReference type="PROSITE" id="PS00107">
    <property type="entry name" value="PROTEIN_KINASE_ATP"/>
    <property type="match status" value="1"/>
</dbReference>
<dbReference type="Gene3D" id="3.30.200.20">
    <property type="entry name" value="Phosphorylase Kinase, domain 1"/>
    <property type="match status" value="1"/>
</dbReference>
<dbReference type="CDD" id="cd14014">
    <property type="entry name" value="STKc_PknB_like"/>
    <property type="match status" value="1"/>
</dbReference>
<feature type="compositionally biased region" description="Pro residues" evidence="6">
    <location>
        <begin position="539"/>
        <end position="550"/>
    </location>
</feature>
<dbReference type="SMART" id="SM00220">
    <property type="entry name" value="S_TKc"/>
    <property type="match status" value="1"/>
</dbReference>
<dbReference type="RefSeq" id="WP_224196584.1">
    <property type="nucleotide sequence ID" value="NZ_JAIRAU010000052.1"/>
</dbReference>
<dbReference type="EMBL" id="JAIRAU010000052">
    <property type="protein sequence ID" value="MBZ5714852.1"/>
    <property type="molecule type" value="Genomic_DNA"/>
</dbReference>
<feature type="binding site" evidence="5">
    <location>
        <position position="45"/>
    </location>
    <ligand>
        <name>ATP</name>
        <dbReference type="ChEBI" id="CHEBI:30616"/>
    </ligand>
</feature>
<feature type="region of interest" description="Disordered" evidence="6">
    <location>
        <begin position="499"/>
        <end position="627"/>
    </location>
</feature>